<keyword evidence="3" id="KW-1185">Reference proteome</keyword>
<sequence length="71" mass="7769">MQTQAGDVAKEKAETRPPAIGRRFLERPSGNSNDVKESSTTYKRRNIAVPESRGHEITAVELALCTKVAIS</sequence>
<dbReference type="EMBL" id="JANPWB010000013">
    <property type="protein sequence ID" value="KAJ1110963.1"/>
    <property type="molecule type" value="Genomic_DNA"/>
</dbReference>
<accession>A0AAV7N4K3</accession>
<dbReference type="Proteomes" id="UP001066276">
    <property type="component" value="Chromosome 9"/>
</dbReference>
<evidence type="ECO:0000256" key="1">
    <source>
        <dbReference type="SAM" id="MobiDB-lite"/>
    </source>
</evidence>
<proteinExistence type="predicted"/>
<name>A0AAV7N4K3_PLEWA</name>
<protein>
    <submittedName>
        <fullName evidence="2">Uncharacterized protein</fullName>
    </submittedName>
</protein>
<reference evidence="2" key="1">
    <citation type="journal article" date="2022" name="bioRxiv">
        <title>Sequencing and chromosome-scale assembly of the giantPleurodeles waltlgenome.</title>
        <authorList>
            <person name="Brown T."/>
            <person name="Elewa A."/>
            <person name="Iarovenko S."/>
            <person name="Subramanian E."/>
            <person name="Araus A.J."/>
            <person name="Petzold A."/>
            <person name="Susuki M."/>
            <person name="Suzuki K.-i.T."/>
            <person name="Hayashi T."/>
            <person name="Toyoda A."/>
            <person name="Oliveira C."/>
            <person name="Osipova E."/>
            <person name="Leigh N.D."/>
            <person name="Simon A."/>
            <person name="Yun M.H."/>
        </authorList>
    </citation>
    <scope>NUCLEOTIDE SEQUENCE</scope>
    <source>
        <strain evidence="2">20211129_DDA</strain>
        <tissue evidence="2">Liver</tissue>
    </source>
</reference>
<feature type="region of interest" description="Disordered" evidence="1">
    <location>
        <begin position="1"/>
        <end position="40"/>
    </location>
</feature>
<gene>
    <name evidence="2" type="ORF">NDU88_008309</name>
</gene>
<evidence type="ECO:0000313" key="2">
    <source>
        <dbReference type="EMBL" id="KAJ1110963.1"/>
    </source>
</evidence>
<evidence type="ECO:0000313" key="3">
    <source>
        <dbReference type="Proteomes" id="UP001066276"/>
    </source>
</evidence>
<organism evidence="2 3">
    <name type="scientific">Pleurodeles waltl</name>
    <name type="common">Iberian ribbed newt</name>
    <dbReference type="NCBI Taxonomy" id="8319"/>
    <lineage>
        <taxon>Eukaryota</taxon>
        <taxon>Metazoa</taxon>
        <taxon>Chordata</taxon>
        <taxon>Craniata</taxon>
        <taxon>Vertebrata</taxon>
        <taxon>Euteleostomi</taxon>
        <taxon>Amphibia</taxon>
        <taxon>Batrachia</taxon>
        <taxon>Caudata</taxon>
        <taxon>Salamandroidea</taxon>
        <taxon>Salamandridae</taxon>
        <taxon>Pleurodelinae</taxon>
        <taxon>Pleurodeles</taxon>
    </lineage>
</organism>
<feature type="compositionally biased region" description="Polar residues" evidence="1">
    <location>
        <begin position="29"/>
        <end position="40"/>
    </location>
</feature>
<dbReference type="AlphaFoldDB" id="A0AAV7N4K3"/>
<comment type="caution">
    <text evidence="2">The sequence shown here is derived from an EMBL/GenBank/DDBJ whole genome shotgun (WGS) entry which is preliminary data.</text>
</comment>